<accession>A0A4U0TQG4</accession>
<dbReference type="PROSITE" id="PS00107">
    <property type="entry name" value="PROTEIN_KINASE_ATP"/>
    <property type="match status" value="1"/>
</dbReference>
<feature type="domain" description="Protein kinase" evidence="5">
    <location>
        <begin position="241"/>
        <end position="506"/>
    </location>
</feature>
<dbReference type="InterPro" id="IPR011009">
    <property type="entry name" value="Kinase-like_dom_sf"/>
</dbReference>
<dbReference type="Proteomes" id="UP000310066">
    <property type="component" value="Unassembled WGS sequence"/>
</dbReference>
<dbReference type="PANTHER" id="PTHR44167">
    <property type="entry name" value="OVARIAN-SPECIFIC SERINE/THREONINE-PROTEIN KINASE LOK-RELATED"/>
    <property type="match status" value="1"/>
</dbReference>
<dbReference type="InterPro" id="IPR008271">
    <property type="entry name" value="Ser/Thr_kinase_AS"/>
</dbReference>
<comment type="caution">
    <text evidence="6">The sequence shown here is derived from an EMBL/GenBank/DDBJ whole genome shotgun (WGS) entry which is preliminary data.</text>
</comment>
<evidence type="ECO:0000256" key="1">
    <source>
        <dbReference type="ARBA" id="ARBA00022741"/>
    </source>
</evidence>
<evidence type="ECO:0000256" key="4">
    <source>
        <dbReference type="SAM" id="MobiDB-lite"/>
    </source>
</evidence>
<dbReference type="AlphaFoldDB" id="A0A4U0TQG4"/>
<dbReference type="SUPFAM" id="SSF56112">
    <property type="entry name" value="Protein kinase-like (PK-like)"/>
    <property type="match status" value="1"/>
</dbReference>
<keyword evidence="1 3" id="KW-0547">Nucleotide-binding</keyword>
<dbReference type="GO" id="GO:0005634">
    <property type="term" value="C:nucleus"/>
    <property type="evidence" value="ECO:0007669"/>
    <property type="project" value="TreeGrafter"/>
</dbReference>
<evidence type="ECO:0000313" key="6">
    <source>
        <dbReference type="EMBL" id="TKA23995.1"/>
    </source>
</evidence>
<name>A0A4U0TQG4_9PEZI</name>
<dbReference type="GO" id="GO:0005524">
    <property type="term" value="F:ATP binding"/>
    <property type="evidence" value="ECO:0007669"/>
    <property type="project" value="UniProtKB-UniRule"/>
</dbReference>
<dbReference type="InterPro" id="IPR017441">
    <property type="entry name" value="Protein_kinase_ATP_BS"/>
</dbReference>
<gene>
    <name evidence="6" type="ORF">B0A54_17805</name>
</gene>
<protein>
    <recommendedName>
        <fullName evidence="5">Protein kinase domain-containing protein</fullName>
    </recommendedName>
</protein>
<dbReference type="InterPro" id="IPR000719">
    <property type="entry name" value="Prot_kinase_dom"/>
</dbReference>
<dbReference type="GO" id="GO:0005737">
    <property type="term" value="C:cytoplasm"/>
    <property type="evidence" value="ECO:0007669"/>
    <property type="project" value="TreeGrafter"/>
</dbReference>
<evidence type="ECO:0000259" key="5">
    <source>
        <dbReference type="PROSITE" id="PS50011"/>
    </source>
</evidence>
<evidence type="ECO:0000256" key="2">
    <source>
        <dbReference type="ARBA" id="ARBA00022840"/>
    </source>
</evidence>
<dbReference type="STRING" id="329885.A0A4U0TQG4"/>
<organism evidence="6 7">
    <name type="scientific">Friedmanniomyces endolithicus</name>
    <dbReference type="NCBI Taxonomy" id="329885"/>
    <lineage>
        <taxon>Eukaryota</taxon>
        <taxon>Fungi</taxon>
        <taxon>Dikarya</taxon>
        <taxon>Ascomycota</taxon>
        <taxon>Pezizomycotina</taxon>
        <taxon>Dothideomycetes</taxon>
        <taxon>Dothideomycetidae</taxon>
        <taxon>Mycosphaerellales</taxon>
        <taxon>Teratosphaeriaceae</taxon>
        <taxon>Friedmanniomyces</taxon>
    </lineage>
</organism>
<keyword evidence="2 3" id="KW-0067">ATP-binding</keyword>
<evidence type="ECO:0000256" key="3">
    <source>
        <dbReference type="PROSITE-ProRule" id="PRU10141"/>
    </source>
</evidence>
<reference evidence="6 7" key="1">
    <citation type="submission" date="2017-03" db="EMBL/GenBank/DDBJ databases">
        <title>Genomes of endolithic fungi from Antarctica.</title>
        <authorList>
            <person name="Coleine C."/>
            <person name="Masonjones S."/>
            <person name="Stajich J.E."/>
        </authorList>
    </citation>
    <scope>NUCLEOTIDE SEQUENCE [LARGE SCALE GENOMIC DNA]</scope>
    <source>
        <strain evidence="6 7">CCFEE 5311</strain>
    </source>
</reference>
<dbReference type="GO" id="GO:0004674">
    <property type="term" value="F:protein serine/threonine kinase activity"/>
    <property type="evidence" value="ECO:0007669"/>
    <property type="project" value="TreeGrafter"/>
</dbReference>
<dbReference type="PROSITE" id="PS50011">
    <property type="entry name" value="PROTEIN_KINASE_DOM"/>
    <property type="match status" value="1"/>
</dbReference>
<dbReference type="SMART" id="SM00220">
    <property type="entry name" value="S_TKc"/>
    <property type="match status" value="1"/>
</dbReference>
<feature type="region of interest" description="Disordered" evidence="4">
    <location>
        <begin position="679"/>
        <end position="708"/>
    </location>
</feature>
<dbReference type="Pfam" id="PF00069">
    <property type="entry name" value="Pkinase"/>
    <property type="match status" value="1"/>
</dbReference>
<dbReference type="Gene3D" id="1.10.510.10">
    <property type="entry name" value="Transferase(Phosphotransferase) domain 1"/>
    <property type="match status" value="1"/>
</dbReference>
<feature type="binding site" evidence="3">
    <location>
        <position position="270"/>
    </location>
    <ligand>
        <name>ATP</name>
        <dbReference type="ChEBI" id="CHEBI:30616"/>
    </ligand>
</feature>
<dbReference type="OrthoDB" id="10252171at2759"/>
<dbReference type="PROSITE" id="PS00108">
    <property type="entry name" value="PROTEIN_KINASE_ST"/>
    <property type="match status" value="1"/>
</dbReference>
<sequence length="849" mass="93922">MASPHDIFFRLTPDARPENARKIFGLQHNAYWPQTSATDIVTKPIIGSRESTPAVVLENHSGHLALTFSDLFALVKDGKLPSLKDGIRFGTDPNHCHVLLGYRGTPGISGQHYTISVNQDLSVWLCDYSYKHGTAAMCNKQSGGQLRRNERWILANPVGHAGPYSQIVIQAGRVYLSVDLPNHASADSKYRENLQRFYAECQKAAHDGDDSTTIFNGLGLNSYPSTAAASGAITPNTRPLYYSTAVLGKGEFGEVSLVVQARTGQYFAAKRFFDHNKKRHAGERDEAWRSNIRREYDIAAQQSHSNIVEVFELQEEPMTIIMEYYPCGSIEDFRPDMTEITYVSAFGQVLSALAYLHANEIVHRDLKPENILVQTEPRFKVALTDFGLAKMIQGDVLLQSFCGTLKYTAPEVYPGQGAGHDTLADIWSLSTIMLGWMAGLPEQPSLYNPKQPADWGFRWHSLLIQKLDEQDDCALTGVLSSMMELDPHHRSKADWCVLHGLEHRLFKWRQSDGVLVCIDDRLECEDGSDTDNHGGIETAAVQTNLEASVTTTAICEAANLGASVLQPQGGRVDLLQRPVNYRQPGAAIVGGIDALSHDILHRTTICTEVSEASHSSTLEVFTDRDQAYVLMAGKRLSMRFSDCHLNAYQILGFAGLSSGRRSRHIANYMRDGIGESARQIKSSPVMASPPSAQDHSNDNSPWPSTPWTLRHDPVSEQLIVYCVWKSAPPGLKAMFTNAMRDSDAELKASIQTAKDYAEAGEPNESISCEEAALGGQFKAEDEPVIDDFKSYREADIPLDRRAGTSDESTSCEVDDIQGRFKAAFEIDNANSCKEKETWASNSDEYIIGI</sequence>
<proteinExistence type="predicted"/>
<dbReference type="EMBL" id="NAJP01000196">
    <property type="protein sequence ID" value="TKA23995.1"/>
    <property type="molecule type" value="Genomic_DNA"/>
</dbReference>
<feature type="compositionally biased region" description="Polar residues" evidence="4">
    <location>
        <begin position="690"/>
        <end position="707"/>
    </location>
</feature>
<dbReference type="GO" id="GO:0051598">
    <property type="term" value="P:meiotic recombination checkpoint signaling"/>
    <property type="evidence" value="ECO:0007669"/>
    <property type="project" value="TreeGrafter"/>
</dbReference>
<evidence type="ECO:0000313" key="7">
    <source>
        <dbReference type="Proteomes" id="UP000310066"/>
    </source>
</evidence>
<dbReference type="PANTHER" id="PTHR44167:SF24">
    <property type="entry name" value="SERINE_THREONINE-PROTEIN KINASE CHK2"/>
    <property type="match status" value="1"/>
</dbReference>